<name>A0ABN8ZWS9_RANTA</name>
<gene>
    <name evidence="1" type="ORF">MRATA1EN1_LOCUS26965</name>
</gene>
<proteinExistence type="predicted"/>
<evidence type="ECO:0000313" key="1">
    <source>
        <dbReference type="EMBL" id="CAI9178003.1"/>
    </source>
</evidence>
<protein>
    <submittedName>
        <fullName evidence="1">Uncharacterized protein</fullName>
    </submittedName>
</protein>
<dbReference type="EMBL" id="OX459943">
    <property type="protein sequence ID" value="CAI9178003.1"/>
    <property type="molecule type" value="Genomic_DNA"/>
</dbReference>
<organism evidence="1 2">
    <name type="scientific">Rangifer tarandus platyrhynchus</name>
    <name type="common">Svalbard reindeer</name>
    <dbReference type="NCBI Taxonomy" id="3082113"/>
    <lineage>
        <taxon>Eukaryota</taxon>
        <taxon>Metazoa</taxon>
        <taxon>Chordata</taxon>
        <taxon>Craniata</taxon>
        <taxon>Vertebrata</taxon>
        <taxon>Euteleostomi</taxon>
        <taxon>Mammalia</taxon>
        <taxon>Eutheria</taxon>
        <taxon>Laurasiatheria</taxon>
        <taxon>Artiodactyla</taxon>
        <taxon>Ruminantia</taxon>
        <taxon>Pecora</taxon>
        <taxon>Cervidae</taxon>
        <taxon>Odocoileinae</taxon>
        <taxon>Rangifer</taxon>
    </lineage>
</organism>
<accession>A0ABN8ZWS9</accession>
<sequence>MTDTDERRAQAEVIWKDCIWTASAWTLVNLSIHMSVHSEIYNPQLHLYSSNYHNLPSNHHSDDMLSSGYITRNPLPSSIDSATFNVDVFSMIMSCVGCSLGVSLLPWLSQHQHLFLSSASEISSVSLPSSITVPSTAIFIALSPGLCPSQSSL</sequence>
<evidence type="ECO:0000313" key="2">
    <source>
        <dbReference type="Proteomes" id="UP001176941"/>
    </source>
</evidence>
<dbReference type="Proteomes" id="UP001176941">
    <property type="component" value="Chromosome 7"/>
</dbReference>
<reference evidence="1" key="1">
    <citation type="submission" date="2023-04" db="EMBL/GenBank/DDBJ databases">
        <authorList>
            <consortium name="ELIXIR-Norway"/>
        </authorList>
    </citation>
    <scope>NUCLEOTIDE SEQUENCE [LARGE SCALE GENOMIC DNA]</scope>
</reference>
<keyword evidence="2" id="KW-1185">Reference proteome</keyword>